<proteinExistence type="predicted"/>
<gene>
    <name evidence="2" type="ORF">BSQ49_01745</name>
</gene>
<sequence>MGDNKNKAAKQASLKGKINSQRSALSSEKAKLRRIDEKIRRLQAARNKLKREINDLEKFKTEITEKLRSNSSRFSGDRQRKYHEKVNDVKSEVSNVISKHQRNLSLIEAKISSLNEDYQGVDDAIYAARLIIDSLTTQYRNL</sequence>
<evidence type="ECO:0000256" key="1">
    <source>
        <dbReference type="SAM" id="MobiDB-lite"/>
    </source>
</evidence>
<dbReference type="Proteomes" id="UP000314960">
    <property type="component" value="Chromosome"/>
</dbReference>
<dbReference type="InterPro" id="IPR031681">
    <property type="entry name" value="YwqH-like"/>
</dbReference>
<dbReference type="RefSeq" id="WP_141052701.1">
    <property type="nucleotide sequence ID" value="NZ_CP018176.1"/>
</dbReference>
<accession>A0A3Q8C8N0</accession>
<organism evidence="2 3">
    <name type="scientific">Liquorilactobacillus hordei</name>
    <dbReference type="NCBI Taxonomy" id="468911"/>
    <lineage>
        <taxon>Bacteria</taxon>
        <taxon>Bacillati</taxon>
        <taxon>Bacillota</taxon>
        <taxon>Bacilli</taxon>
        <taxon>Lactobacillales</taxon>
        <taxon>Lactobacillaceae</taxon>
        <taxon>Liquorilactobacillus</taxon>
    </lineage>
</organism>
<dbReference type="KEGG" id="lhw:BSQ49_01745"/>
<name>A0A3Q8C8N0_9LACO</name>
<dbReference type="AlphaFoldDB" id="A0A3Q8C8N0"/>
<dbReference type="EMBL" id="CP018176">
    <property type="protein sequence ID" value="AUJ29042.1"/>
    <property type="molecule type" value="Genomic_DNA"/>
</dbReference>
<protein>
    <submittedName>
        <fullName evidence="2">Uncharacterized protein</fullName>
    </submittedName>
</protein>
<evidence type="ECO:0000313" key="2">
    <source>
        <dbReference type="EMBL" id="AUJ29042.1"/>
    </source>
</evidence>
<dbReference type="Gene3D" id="1.10.287.1490">
    <property type="match status" value="1"/>
</dbReference>
<dbReference type="Pfam" id="PF16888">
    <property type="entry name" value="YwqH-like"/>
    <property type="match status" value="1"/>
</dbReference>
<evidence type="ECO:0000313" key="3">
    <source>
        <dbReference type="Proteomes" id="UP000314960"/>
    </source>
</evidence>
<reference evidence="2 3" key="1">
    <citation type="submission" date="2016-11" db="EMBL/GenBank/DDBJ databases">
        <title>Interaction between Lactobacillus species and yeast in water kefir.</title>
        <authorList>
            <person name="Behr J."/>
            <person name="Xu D."/>
            <person name="Vogel R.F."/>
        </authorList>
    </citation>
    <scope>NUCLEOTIDE SEQUENCE [LARGE SCALE GENOMIC DNA]</scope>
    <source>
        <strain evidence="2 3">TMW 1.1822</strain>
    </source>
</reference>
<feature type="region of interest" description="Disordered" evidence="1">
    <location>
        <begin position="1"/>
        <end position="30"/>
    </location>
</feature>